<dbReference type="SUPFAM" id="SSF63380">
    <property type="entry name" value="Riboflavin synthase domain-like"/>
    <property type="match status" value="1"/>
</dbReference>
<dbReference type="InterPro" id="IPR039374">
    <property type="entry name" value="SIP_fam"/>
</dbReference>
<accession>A0A844HT41</accession>
<dbReference type="RefSeq" id="WP_155042276.1">
    <property type="nucleotide sequence ID" value="NZ_WMIG01000031.1"/>
</dbReference>
<sequence>MLQAITRLSHPEAIEAMHRFQQDHPEFITVESETGPWSMIIPAGRFFVTTEGDHLSVLAEGVDTIGLSYLKLIFVDHIREYLDEELEFTWAGDETDTKVPPFFRQITVVWSKQLTRSMQRVRFAVPDLETLQHTELHVRLLLPPKGRAPVWPWMTASGGMAWPQGEDALMARIYTLRSVDLAAGEIEIDFVLHACDAPSAANWSTLCQPGDVAGMLGPSGQIPPATGRLLLLGDETALPAIARTCEALPEGADCEVLVEVDGPQDEMDLGWPVIWLHRNGATPGTTSLLADAVKAREPSEDLYLWAAAEFGAFKDIRRHVRSVWNLPRERHSVVAYWRSGTEGLLPEEPHHKKKA</sequence>
<dbReference type="PANTHER" id="PTHR30157:SF0">
    <property type="entry name" value="NADPH-DEPENDENT FERRIC-CHELATE REDUCTASE"/>
    <property type="match status" value="1"/>
</dbReference>
<dbReference type="EMBL" id="WMIG01000031">
    <property type="protein sequence ID" value="MTH62329.1"/>
    <property type="molecule type" value="Genomic_DNA"/>
</dbReference>
<dbReference type="InterPro" id="IPR017938">
    <property type="entry name" value="Riboflavin_synthase-like_b-brl"/>
</dbReference>
<dbReference type="PROSITE" id="PS51384">
    <property type="entry name" value="FAD_FR"/>
    <property type="match status" value="1"/>
</dbReference>
<keyword evidence="4" id="KW-1185">Reference proteome</keyword>
<dbReference type="InterPro" id="IPR039261">
    <property type="entry name" value="FNR_nucleotide-bd"/>
</dbReference>
<comment type="similarity">
    <text evidence="1">Belongs to the SIP oxidoreductase family.</text>
</comment>
<name>A0A844HT41_9RHOB</name>
<comment type="caution">
    <text evidence="3">The sequence shown here is derived from an EMBL/GenBank/DDBJ whole genome shotgun (WGS) entry which is preliminary data.</text>
</comment>
<dbReference type="InterPro" id="IPR017927">
    <property type="entry name" value="FAD-bd_FR_type"/>
</dbReference>
<protein>
    <submittedName>
        <fullName evidence="3">Siderophore-interacting protein</fullName>
    </submittedName>
</protein>
<dbReference type="OrthoDB" id="9814826at2"/>
<dbReference type="CDD" id="cd06193">
    <property type="entry name" value="siderophore_interacting"/>
    <property type="match status" value="1"/>
</dbReference>
<dbReference type="Pfam" id="PF04954">
    <property type="entry name" value="SIP"/>
    <property type="match status" value="1"/>
</dbReference>
<proteinExistence type="inferred from homology"/>
<feature type="domain" description="FAD-binding FR-type" evidence="2">
    <location>
        <begin position="101"/>
        <end position="225"/>
    </location>
</feature>
<dbReference type="Gene3D" id="3.40.50.80">
    <property type="entry name" value="Nucleotide-binding domain of ferredoxin-NADP reductase (FNR) module"/>
    <property type="match status" value="1"/>
</dbReference>
<dbReference type="GO" id="GO:0016491">
    <property type="term" value="F:oxidoreductase activity"/>
    <property type="evidence" value="ECO:0007669"/>
    <property type="project" value="InterPro"/>
</dbReference>
<dbReference type="InterPro" id="IPR007037">
    <property type="entry name" value="SIP_rossman_dom"/>
</dbReference>
<dbReference type="Pfam" id="PF08021">
    <property type="entry name" value="FAD_binding_9"/>
    <property type="match status" value="1"/>
</dbReference>
<dbReference type="PANTHER" id="PTHR30157">
    <property type="entry name" value="FERRIC REDUCTASE, NADPH-DEPENDENT"/>
    <property type="match status" value="1"/>
</dbReference>
<dbReference type="Gene3D" id="2.40.30.10">
    <property type="entry name" value="Translation factors"/>
    <property type="match status" value="1"/>
</dbReference>
<reference evidence="3 4" key="1">
    <citation type="submission" date="2019-11" db="EMBL/GenBank/DDBJ databases">
        <authorList>
            <person name="Dong K."/>
        </authorList>
    </citation>
    <scope>NUCLEOTIDE SEQUENCE [LARGE SCALE GENOMIC DNA]</scope>
    <source>
        <strain evidence="3 4">NBRC 112902</strain>
    </source>
</reference>
<gene>
    <name evidence="3" type="ORF">GL300_24395</name>
</gene>
<dbReference type="InterPro" id="IPR013113">
    <property type="entry name" value="SIP_FAD-bd"/>
</dbReference>
<evidence type="ECO:0000259" key="2">
    <source>
        <dbReference type="PROSITE" id="PS51384"/>
    </source>
</evidence>
<evidence type="ECO:0000313" key="4">
    <source>
        <dbReference type="Proteomes" id="UP000449846"/>
    </source>
</evidence>
<dbReference type="AlphaFoldDB" id="A0A844HT41"/>
<organism evidence="3 4">
    <name type="scientific">Paracoccus litorisediminis</name>
    <dbReference type="NCBI Taxonomy" id="2006130"/>
    <lineage>
        <taxon>Bacteria</taxon>
        <taxon>Pseudomonadati</taxon>
        <taxon>Pseudomonadota</taxon>
        <taxon>Alphaproteobacteria</taxon>
        <taxon>Rhodobacterales</taxon>
        <taxon>Paracoccaceae</taxon>
        <taxon>Paracoccus</taxon>
    </lineage>
</organism>
<dbReference type="Proteomes" id="UP000449846">
    <property type="component" value="Unassembled WGS sequence"/>
</dbReference>
<evidence type="ECO:0000256" key="1">
    <source>
        <dbReference type="ARBA" id="ARBA00035644"/>
    </source>
</evidence>
<evidence type="ECO:0000313" key="3">
    <source>
        <dbReference type="EMBL" id="MTH62329.1"/>
    </source>
</evidence>